<keyword evidence="3" id="KW-1185">Reference proteome</keyword>
<reference evidence="2" key="1">
    <citation type="submission" date="2019-04" db="EMBL/GenBank/DDBJ databases">
        <title>Genome assembly of Zosterops borbonicus 15179.</title>
        <authorList>
            <person name="Leroy T."/>
            <person name="Anselmetti Y."/>
            <person name="Tilak M.-K."/>
            <person name="Nabholz B."/>
        </authorList>
    </citation>
    <scope>NUCLEOTIDE SEQUENCE</scope>
    <source>
        <strain evidence="2">HGM_15179</strain>
        <tissue evidence="2">Muscle</tissue>
    </source>
</reference>
<sequence>MRTARAQSTKHPCLSTSVSHCSSPANPYQRRVGISPGFSAADAPLAAVLSGDLVVLQVSSGGDESSAADPFRARPVQEASPTNHVVERRGMNSNERGVPAGYRNLPSPLVKAGLFMAQTARVLARLDDFFVHHIVFKEFNPLTMK</sequence>
<evidence type="ECO:0000256" key="1">
    <source>
        <dbReference type="SAM" id="MobiDB-lite"/>
    </source>
</evidence>
<proteinExistence type="predicted"/>
<organism evidence="2 3">
    <name type="scientific">Zosterops borbonicus</name>
    <dbReference type="NCBI Taxonomy" id="364589"/>
    <lineage>
        <taxon>Eukaryota</taxon>
        <taxon>Metazoa</taxon>
        <taxon>Chordata</taxon>
        <taxon>Craniata</taxon>
        <taxon>Vertebrata</taxon>
        <taxon>Euteleostomi</taxon>
        <taxon>Archelosauria</taxon>
        <taxon>Archosauria</taxon>
        <taxon>Dinosauria</taxon>
        <taxon>Saurischia</taxon>
        <taxon>Theropoda</taxon>
        <taxon>Coelurosauria</taxon>
        <taxon>Aves</taxon>
        <taxon>Neognathae</taxon>
        <taxon>Neoaves</taxon>
        <taxon>Telluraves</taxon>
        <taxon>Australaves</taxon>
        <taxon>Passeriformes</taxon>
        <taxon>Sylvioidea</taxon>
        <taxon>Zosteropidae</taxon>
        <taxon>Zosterops</taxon>
    </lineage>
</organism>
<evidence type="ECO:0000313" key="2">
    <source>
        <dbReference type="EMBL" id="TRZ26752.1"/>
    </source>
</evidence>
<protein>
    <submittedName>
        <fullName evidence="2">Uncharacterized protein</fullName>
    </submittedName>
</protein>
<dbReference type="Proteomes" id="UP000796761">
    <property type="component" value="Unassembled WGS sequence"/>
</dbReference>
<feature type="region of interest" description="Disordered" evidence="1">
    <location>
        <begin position="1"/>
        <end position="26"/>
    </location>
</feature>
<comment type="caution">
    <text evidence="2">The sequence shown here is derived from an EMBL/GenBank/DDBJ whole genome shotgun (WGS) entry which is preliminary data.</text>
</comment>
<evidence type="ECO:0000313" key="3">
    <source>
        <dbReference type="Proteomes" id="UP000796761"/>
    </source>
</evidence>
<accession>A0A8K1GZ70</accession>
<dbReference type="EMBL" id="SWJQ01000006">
    <property type="protein sequence ID" value="TRZ26752.1"/>
    <property type="molecule type" value="Genomic_DNA"/>
</dbReference>
<gene>
    <name evidence="2" type="ORF">HGM15179_000363</name>
</gene>
<feature type="region of interest" description="Disordered" evidence="1">
    <location>
        <begin position="61"/>
        <end position="102"/>
    </location>
</feature>
<name>A0A8K1GZ70_9PASS</name>
<dbReference type="AlphaFoldDB" id="A0A8K1GZ70"/>